<dbReference type="Proteomes" id="UP000184047">
    <property type="component" value="Unassembled WGS sequence"/>
</dbReference>
<dbReference type="STRING" id="421058.SAMN05421866_2716"/>
<dbReference type="RefSeq" id="WP_073063656.1">
    <property type="nucleotide sequence ID" value="NZ_FQWT01000003.1"/>
</dbReference>
<gene>
    <name evidence="1" type="ORF">SAMN05421866_2716</name>
</gene>
<organism evidence="1 2">
    <name type="scientific">Chryseobacterium oranimense</name>
    <dbReference type="NCBI Taxonomy" id="421058"/>
    <lineage>
        <taxon>Bacteria</taxon>
        <taxon>Pseudomonadati</taxon>
        <taxon>Bacteroidota</taxon>
        <taxon>Flavobacteriia</taxon>
        <taxon>Flavobacteriales</taxon>
        <taxon>Weeksellaceae</taxon>
        <taxon>Chryseobacterium group</taxon>
        <taxon>Chryseobacterium</taxon>
    </lineage>
</organism>
<evidence type="ECO:0000313" key="1">
    <source>
        <dbReference type="EMBL" id="SHH36224.1"/>
    </source>
</evidence>
<name>A0A1M5SCG8_9FLAO</name>
<keyword evidence="2" id="KW-1185">Reference proteome</keyword>
<sequence>MSLIITYIDSDYEYLINNKDFTIVNFPIKSAIKIYDNYGNLKGKNQLKLEIENIIGFKDDHLNSGEAIESFIVYTFYLLKTHKNLVIFTAGLSFSSIKHYIKIMDFILSKLSDRTLCVVKNFSIIDEIKLIDLYIHVNKVEKEIIFDFMKNSLIGFKPKEEYFRYPQYFGEIEFETDDYFEMLSFVLARPNRDYEFYFTNKNNLQNPKGMILINNNSIYLGLGVAKGHEKYLKDKLAAEYMQAPIICDNVLPY</sequence>
<reference evidence="2" key="1">
    <citation type="submission" date="2016-11" db="EMBL/GenBank/DDBJ databases">
        <authorList>
            <person name="Varghese N."/>
            <person name="Submissions S."/>
        </authorList>
    </citation>
    <scope>NUCLEOTIDE SEQUENCE [LARGE SCALE GENOMIC DNA]</scope>
    <source>
        <strain evidence="2">DSM 19055</strain>
    </source>
</reference>
<proteinExistence type="predicted"/>
<accession>A0A1M5SCG8</accession>
<dbReference type="EMBL" id="FQWT01000003">
    <property type="protein sequence ID" value="SHH36224.1"/>
    <property type="molecule type" value="Genomic_DNA"/>
</dbReference>
<dbReference type="AlphaFoldDB" id="A0A1M5SCG8"/>
<protein>
    <submittedName>
        <fullName evidence="1">Uncharacterized protein</fullName>
    </submittedName>
</protein>
<dbReference type="OrthoDB" id="1239987at2"/>
<evidence type="ECO:0000313" key="2">
    <source>
        <dbReference type="Proteomes" id="UP000184047"/>
    </source>
</evidence>